<feature type="compositionally biased region" description="Gly residues" evidence="1">
    <location>
        <begin position="33"/>
        <end position="67"/>
    </location>
</feature>
<dbReference type="AlphaFoldDB" id="A0A8B6G2F6"/>
<sequence length="94" mass="9375">SFINIDGFTDFHNKVKERRNLLPSCRNVTVQNGRGGGGGEGGGGGAGEGGRGGARGGGGGGGGGGEEGGAREGGKLSHIGRCGQFELSRWTFLR</sequence>
<proteinExistence type="predicted"/>
<evidence type="ECO:0000313" key="3">
    <source>
        <dbReference type="Proteomes" id="UP000596742"/>
    </source>
</evidence>
<dbReference type="Proteomes" id="UP000596742">
    <property type="component" value="Unassembled WGS sequence"/>
</dbReference>
<comment type="caution">
    <text evidence="2">The sequence shown here is derived from an EMBL/GenBank/DDBJ whole genome shotgun (WGS) entry which is preliminary data.</text>
</comment>
<organism evidence="2 3">
    <name type="scientific">Mytilus galloprovincialis</name>
    <name type="common">Mediterranean mussel</name>
    <dbReference type="NCBI Taxonomy" id="29158"/>
    <lineage>
        <taxon>Eukaryota</taxon>
        <taxon>Metazoa</taxon>
        <taxon>Spiralia</taxon>
        <taxon>Lophotrochozoa</taxon>
        <taxon>Mollusca</taxon>
        <taxon>Bivalvia</taxon>
        <taxon>Autobranchia</taxon>
        <taxon>Pteriomorphia</taxon>
        <taxon>Mytilida</taxon>
        <taxon>Mytiloidea</taxon>
        <taxon>Mytilidae</taxon>
        <taxon>Mytilinae</taxon>
        <taxon>Mytilus</taxon>
    </lineage>
</organism>
<name>A0A8B6G2F6_MYTGA</name>
<feature type="region of interest" description="Disordered" evidence="1">
    <location>
        <begin position="27"/>
        <end position="77"/>
    </location>
</feature>
<feature type="non-terminal residue" evidence="2">
    <location>
        <position position="1"/>
    </location>
</feature>
<evidence type="ECO:0000256" key="1">
    <source>
        <dbReference type="SAM" id="MobiDB-lite"/>
    </source>
</evidence>
<protein>
    <submittedName>
        <fullName evidence="2">Uncharacterized protein</fullName>
    </submittedName>
</protein>
<feature type="non-terminal residue" evidence="2">
    <location>
        <position position="94"/>
    </location>
</feature>
<reference evidence="2" key="1">
    <citation type="submission" date="2018-11" db="EMBL/GenBank/DDBJ databases">
        <authorList>
            <person name="Alioto T."/>
            <person name="Alioto T."/>
        </authorList>
    </citation>
    <scope>NUCLEOTIDE SEQUENCE</scope>
</reference>
<gene>
    <name evidence="2" type="ORF">MGAL_10B050196</name>
</gene>
<evidence type="ECO:0000313" key="2">
    <source>
        <dbReference type="EMBL" id="VDI57675.1"/>
    </source>
</evidence>
<dbReference type="EMBL" id="UYJE01007763">
    <property type="protein sequence ID" value="VDI57675.1"/>
    <property type="molecule type" value="Genomic_DNA"/>
</dbReference>
<accession>A0A8B6G2F6</accession>
<keyword evidence="3" id="KW-1185">Reference proteome</keyword>